<organism evidence="3 4">
    <name type="scientific">Hymenobacter cavernae</name>
    <dbReference type="NCBI Taxonomy" id="2044852"/>
    <lineage>
        <taxon>Bacteria</taxon>
        <taxon>Pseudomonadati</taxon>
        <taxon>Bacteroidota</taxon>
        <taxon>Cytophagia</taxon>
        <taxon>Cytophagales</taxon>
        <taxon>Hymenobacteraceae</taxon>
        <taxon>Hymenobacter</taxon>
    </lineage>
</organism>
<keyword evidence="2" id="KW-0732">Signal</keyword>
<feature type="chain" id="PRO_5045944788" description="Lipoprotein" evidence="2">
    <location>
        <begin position="26"/>
        <end position="135"/>
    </location>
</feature>
<evidence type="ECO:0000313" key="3">
    <source>
        <dbReference type="EMBL" id="GGE93490.1"/>
    </source>
</evidence>
<evidence type="ECO:0000256" key="1">
    <source>
        <dbReference type="SAM" id="MobiDB-lite"/>
    </source>
</evidence>
<evidence type="ECO:0000313" key="4">
    <source>
        <dbReference type="Proteomes" id="UP000632273"/>
    </source>
</evidence>
<accession>A0ABQ1TEM8</accession>
<keyword evidence="4" id="KW-1185">Reference proteome</keyword>
<name>A0ABQ1TEM8_9BACT</name>
<sequence length="135" mass="13849">MLSSMKQTPNLLLALLLGATATLSACDSRYTPGVDPQRVNDFDVSAAPPARTMEIYADSINYRQNVQPPAGKGSAADMQTSADAGLENAPGGNSSTSMTPQGNSTSLDPSSKNTGGTGSGNQNDVKSPAQQSTQQ</sequence>
<feature type="compositionally biased region" description="Polar residues" evidence="1">
    <location>
        <begin position="91"/>
        <end position="109"/>
    </location>
</feature>
<dbReference type="EMBL" id="BMHT01000001">
    <property type="protein sequence ID" value="GGE93490.1"/>
    <property type="molecule type" value="Genomic_DNA"/>
</dbReference>
<dbReference type="PROSITE" id="PS51257">
    <property type="entry name" value="PROKAR_LIPOPROTEIN"/>
    <property type="match status" value="1"/>
</dbReference>
<dbReference type="Proteomes" id="UP000632273">
    <property type="component" value="Unassembled WGS sequence"/>
</dbReference>
<evidence type="ECO:0000256" key="2">
    <source>
        <dbReference type="SAM" id="SignalP"/>
    </source>
</evidence>
<protein>
    <recommendedName>
        <fullName evidence="5">Lipoprotein</fullName>
    </recommendedName>
</protein>
<feature type="compositionally biased region" description="Polar residues" evidence="1">
    <location>
        <begin position="122"/>
        <end position="135"/>
    </location>
</feature>
<evidence type="ECO:0008006" key="5">
    <source>
        <dbReference type="Google" id="ProtNLM"/>
    </source>
</evidence>
<feature type="signal peptide" evidence="2">
    <location>
        <begin position="1"/>
        <end position="25"/>
    </location>
</feature>
<feature type="region of interest" description="Disordered" evidence="1">
    <location>
        <begin position="64"/>
        <end position="135"/>
    </location>
</feature>
<reference evidence="4" key="1">
    <citation type="journal article" date="2019" name="Int. J. Syst. Evol. Microbiol.">
        <title>The Global Catalogue of Microorganisms (GCM) 10K type strain sequencing project: providing services to taxonomists for standard genome sequencing and annotation.</title>
        <authorList>
            <consortium name="The Broad Institute Genomics Platform"/>
            <consortium name="The Broad Institute Genome Sequencing Center for Infectious Disease"/>
            <person name="Wu L."/>
            <person name="Ma J."/>
        </authorList>
    </citation>
    <scope>NUCLEOTIDE SEQUENCE [LARGE SCALE GENOMIC DNA]</scope>
    <source>
        <strain evidence="4">CGMCC 1.15197</strain>
    </source>
</reference>
<comment type="caution">
    <text evidence="3">The sequence shown here is derived from an EMBL/GenBank/DDBJ whole genome shotgun (WGS) entry which is preliminary data.</text>
</comment>
<gene>
    <name evidence="3" type="ORF">GCM10011383_00230</name>
</gene>
<proteinExistence type="predicted"/>